<keyword evidence="5" id="KW-1185">Reference proteome</keyword>
<dbReference type="InterPro" id="IPR043504">
    <property type="entry name" value="Peptidase_S1_PA_chymotrypsin"/>
</dbReference>
<organism evidence="4 5">
    <name type="scientific">Steinernema hermaphroditum</name>
    <dbReference type="NCBI Taxonomy" id="289476"/>
    <lineage>
        <taxon>Eukaryota</taxon>
        <taxon>Metazoa</taxon>
        <taxon>Ecdysozoa</taxon>
        <taxon>Nematoda</taxon>
        <taxon>Chromadorea</taxon>
        <taxon>Rhabditida</taxon>
        <taxon>Tylenchina</taxon>
        <taxon>Panagrolaimomorpha</taxon>
        <taxon>Strongyloidoidea</taxon>
        <taxon>Steinernematidae</taxon>
        <taxon>Steinernema</taxon>
    </lineage>
</organism>
<keyword evidence="1" id="KW-1015">Disulfide bond</keyword>
<dbReference type="PRINTS" id="PR00722">
    <property type="entry name" value="CHYMOTRYPSIN"/>
</dbReference>
<proteinExistence type="predicted"/>
<dbReference type="Proteomes" id="UP001175271">
    <property type="component" value="Unassembled WGS sequence"/>
</dbReference>
<keyword evidence="2" id="KW-0732">Signal</keyword>
<sequence>MANLLLLLPSLFVLLGAAPTPSSEIVGGAPAEVGYFPWFAYLKIARKDGNFHECGGTLLNERFVLTAAHCVNNTKENGQSVAYFGIVHSKDIEKRGVVSSPISAVRMTPKNPNTSPYDYEDIAVLKLSKPVPFSNNVSSIGIKRVDTALVSAGREGVAAGYGTTNGGLDGQVSERLLYVYVPFATPQLCHKTYGEHTSKRLLCAGARGHGAGPGDSGAPFVAYDDKGAYLVGVVSGGLVPNEKGQKPDYYTRTSSFCTFIEQKTEKTFKCS</sequence>
<dbReference type="Pfam" id="PF00089">
    <property type="entry name" value="Trypsin"/>
    <property type="match status" value="1"/>
</dbReference>
<dbReference type="InterPro" id="IPR018114">
    <property type="entry name" value="TRYPSIN_HIS"/>
</dbReference>
<dbReference type="AlphaFoldDB" id="A0AA39I7N6"/>
<dbReference type="PROSITE" id="PS50240">
    <property type="entry name" value="TRYPSIN_DOM"/>
    <property type="match status" value="1"/>
</dbReference>
<dbReference type="CDD" id="cd00190">
    <property type="entry name" value="Tryp_SPc"/>
    <property type="match status" value="1"/>
</dbReference>
<dbReference type="PROSITE" id="PS00134">
    <property type="entry name" value="TRYPSIN_HIS"/>
    <property type="match status" value="1"/>
</dbReference>
<accession>A0AA39I7N6</accession>
<evidence type="ECO:0000313" key="4">
    <source>
        <dbReference type="EMBL" id="KAK0418511.1"/>
    </source>
</evidence>
<evidence type="ECO:0000313" key="5">
    <source>
        <dbReference type="Proteomes" id="UP001175271"/>
    </source>
</evidence>
<protein>
    <recommendedName>
        <fullName evidence="3">Peptidase S1 domain-containing protein</fullName>
    </recommendedName>
</protein>
<dbReference type="InterPro" id="IPR001314">
    <property type="entry name" value="Peptidase_S1A"/>
</dbReference>
<evidence type="ECO:0000256" key="2">
    <source>
        <dbReference type="SAM" id="SignalP"/>
    </source>
</evidence>
<feature type="signal peptide" evidence="2">
    <location>
        <begin position="1"/>
        <end position="17"/>
    </location>
</feature>
<dbReference type="GO" id="GO:0004252">
    <property type="term" value="F:serine-type endopeptidase activity"/>
    <property type="evidence" value="ECO:0007669"/>
    <property type="project" value="InterPro"/>
</dbReference>
<dbReference type="InterPro" id="IPR001254">
    <property type="entry name" value="Trypsin_dom"/>
</dbReference>
<dbReference type="SUPFAM" id="SSF50494">
    <property type="entry name" value="Trypsin-like serine proteases"/>
    <property type="match status" value="1"/>
</dbReference>
<dbReference type="InterPro" id="IPR009003">
    <property type="entry name" value="Peptidase_S1_PA"/>
</dbReference>
<dbReference type="EMBL" id="JAUCMV010000002">
    <property type="protein sequence ID" value="KAK0418511.1"/>
    <property type="molecule type" value="Genomic_DNA"/>
</dbReference>
<dbReference type="GO" id="GO:0006508">
    <property type="term" value="P:proteolysis"/>
    <property type="evidence" value="ECO:0007669"/>
    <property type="project" value="InterPro"/>
</dbReference>
<dbReference type="PANTHER" id="PTHR24252:SF7">
    <property type="entry name" value="HYALIN"/>
    <property type="match status" value="1"/>
</dbReference>
<dbReference type="FunFam" id="2.40.10.10:FF:000068">
    <property type="entry name" value="transmembrane protease serine 2"/>
    <property type="match status" value="1"/>
</dbReference>
<dbReference type="SMART" id="SM00020">
    <property type="entry name" value="Tryp_SPc"/>
    <property type="match status" value="1"/>
</dbReference>
<dbReference type="Gene3D" id="2.40.10.10">
    <property type="entry name" value="Trypsin-like serine proteases"/>
    <property type="match status" value="1"/>
</dbReference>
<dbReference type="PANTHER" id="PTHR24252">
    <property type="entry name" value="ACROSIN-RELATED"/>
    <property type="match status" value="1"/>
</dbReference>
<comment type="caution">
    <text evidence="4">The sequence shown here is derived from an EMBL/GenBank/DDBJ whole genome shotgun (WGS) entry which is preliminary data.</text>
</comment>
<gene>
    <name evidence="4" type="ORF">QR680_013603</name>
</gene>
<reference evidence="4" key="1">
    <citation type="submission" date="2023-06" db="EMBL/GenBank/DDBJ databases">
        <title>Genomic analysis of the entomopathogenic nematode Steinernema hermaphroditum.</title>
        <authorList>
            <person name="Schwarz E.M."/>
            <person name="Heppert J.K."/>
            <person name="Baniya A."/>
            <person name="Schwartz H.T."/>
            <person name="Tan C.-H."/>
            <person name="Antoshechkin I."/>
            <person name="Sternberg P.W."/>
            <person name="Goodrich-Blair H."/>
            <person name="Dillman A.R."/>
        </authorList>
    </citation>
    <scope>NUCLEOTIDE SEQUENCE</scope>
    <source>
        <strain evidence="4">PS9179</strain>
        <tissue evidence="4">Whole animal</tissue>
    </source>
</reference>
<feature type="chain" id="PRO_5041442308" description="Peptidase S1 domain-containing protein" evidence="2">
    <location>
        <begin position="18"/>
        <end position="271"/>
    </location>
</feature>
<evidence type="ECO:0000256" key="1">
    <source>
        <dbReference type="ARBA" id="ARBA00023157"/>
    </source>
</evidence>
<evidence type="ECO:0000259" key="3">
    <source>
        <dbReference type="PROSITE" id="PS50240"/>
    </source>
</evidence>
<name>A0AA39I7N6_9BILA</name>
<feature type="domain" description="Peptidase S1" evidence="3">
    <location>
        <begin position="25"/>
        <end position="265"/>
    </location>
</feature>